<feature type="transmembrane region" description="Helical" evidence="1">
    <location>
        <begin position="39"/>
        <end position="61"/>
    </location>
</feature>
<keyword evidence="1" id="KW-1133">Transmembrane helix</keyword>
<evidence type="ECO:0000256" key="1">
    <source>
        <dbReference type="SAM" id="Phobius"/>
    </source>
</evidence>
<accession>A0A9D4SW96</accession>
<keyword evidence="1" id="KW-0812">Transmembrane</keyword>
<dbReference type="EMBL" id="JABSTV010001250">
    <property type="protein sequence ID" value="KAH7956347.1"/>
    <property type="molecule type" value="Genomic_DNA"/>
</dbReference>
<sequence>MEATRYWVAVIPGLLTVASLIGILYVWRFRSVRSSSGVPFLPMATAIICLYFWLLCCCAAGDTKATLASDIGITVVVINAMVRRAISHDTGPRWRLVVTLLVMYIVSPPMSLAWLWEMTFRWTVACNLAPISRILILPRPEIGLLTGTVCGLWALHAGLAGDVPQLLRNLVGTAIVALGSSMLPVDSFRRQLQ</sequence>
<reference evidence="2" key="1">
    <citation type="journal article" date="2020" name="Cell">
        <title>Large-Scale Comparative Analyses of Tick Genomes Elucidate Their Genetic Diversity and Vector Capacities.</title>
        <authorList>
            <consortium name="Tick Genome and Microbiome Consortium (TIGMIC)"/>
            <person name="Jia N."/>
            <person name="Wang J."/>
            <person name="Shi W."/>
            <person name="Du L."/>
            <person name="Sun Y."/>
            <person name="Zhan W."/>
            <person name="Jiang J.F."/>
            <person name="Wang Q."/>
            <person name="Zhang B."/>
            <person name="Ji P."/>
            <person name="Bell-Sakyi L."/>
            <person name="Cui X.M."/>
            <person name="Yuan T.T."/>
            <person name="Jiang B.G."/>
            <person name="Yang W.F."/>
            <person name="Lam T.T."/>
            <person name="Chang Q.C."/>
            <person name="Ding S.J."/>
            <person name="Wang X.J."/>
            <person name="Zhu J.G."/>
            <person name="Ruan X.D."/>
            <person name="Zhao L."/>
            <person name="Wei J.T."/>
            <person name="Ye R.Z."/>
            <person name="Que T.C."/>
            <person name="Du C.H."/>
            <person name="Zhou Y.H."/>
            <person name="Cheng J.X."/>
            <person name="Dai P.F."/>
            <person name="Guo W.B."/>
            <person name="Han X.H."/>
            <person name="Huang E.J."/>
            <person name="Li L.F."/>
            <person name="Wei W."/>
            <person name="Gao Y.C."/>
            <person name="Liu J.Z."/>
            <person name="Shao H.Z."/>
            <person name="Wang X."/>
            <person name="Wang C.C."/>
            <person name="Yang T.C."/>
            <person name="Huo Q.B."/>
            <person name="Li W."/>
            <person name="Chen H.Y."/>
            <person name="Chen S.E."/>
            <person name="Zhou L.G."/>
            <person name="Ni X.B."/>
            <person name="Tian J.H."/>
            <person name="Sheng Y."/>
            <person name="Liu T."/>
            <person name="Pan Y.S."/>
            <person name="Xia L.Y."/>
            <person name="Li J."/>
            <person name="Zhao F."/>
            <person name="Cao W.C."/>
        </authorList>
    </citation>
    <scope>NUCLEOTIDE SEQUENCE</scope>
    <source>
        <strain evidence="2">Rsan-2018</strain>
    </source>
</reference>
<feature type="transmembrane region" description="Helical" evidence="1">
    <location>
        <begin position="94"/>
        <end position="114"/>
    </location>
</feature>
<evidence type="ECO:0000313" key="2">
    <source>
        <dbReference type="EMBL" id="KAH7956347.1"/>
    </source>
</evidence>
<proteinExistence type="predicted"/>
<dbReference type="VEuPathDB" id="VectorBase:RSAN_048737"/>
<comment type="caution">
    <text evidence="2">The sequence shown here is derived from an EMBL/GenBank/DDBJ whole genome shotgun (WGS) entry which is preliminary data.</text>
</comment>
<reference evidence="2" key="2">
    <citation type="submission" date="2021-09" db="EMBL/GenBank/DDBJ databases">
        <authorList>
            <person name="Jia N."/>
            <person name="Wang J."/>
            <person name="Shi W."/>
            <person name="Du L."/>
            <person name="Sun Y."/>
            <person name="Zhan W."/>
            <person name="Jiang J."/>
            <person name="Wang Q."/>
            <person name="Zhang B."/>
            <person name="Ji P."/>
            <person name="Sakyi L.B."/>
            <person name="Cui X."/>
            <person name="Yuan T."/>
            <person name="Jiang B."/>
            <person name="Yang W."/>
            <person name="Lam T.T.-Y."/>
            <person name="Chang Q."/>
            <person name="Ding S."/>
            <person name="Wang X."/>
            <person name="Zhu J."/>
            <person name="Ruan X."/>
            <person name="Zhao L."/>
            <person name="Wei J."/>
            <person name="Que T."/>
            <person name="Du C."/>
            <person name="Cheng J."/>
            <person name="Dai P."/>
            <person name="Han X."/>
            <person name="Huang E."/>
            <person name="Gao Y."/>
            <person name="Liu J."/>
            <person name="Shao H."/>
            <person name="Ye R."/>
            <person name="Li L."/>
            <person name="Wei W."/>
            <person name="Wang X."/>
            <person name="Wang C."/>
            <person name="Huo Q."/>
            <person name="Li W."/>
            <person name="Guo W."/>
            <person name="Chen H."/>
            <person name="Chen S."/>
            <person name="Zhou L."/>
            <person name="Zhou L."/>
            <person name="Ni X."/>
            <person name="Tian J."/>
            <person name="Zhou Y."/>
            <person name="Sheng Y."/>
            <person name="Liu T."/>
            <person name="Pan Y."/>
            <person name="Xia L."/>
            <person name="Li J."/>
            <person name="Zhao F."/>
            <person name="Cao W."/>
        </authorList>
    </citation>
    <scope>NUCLEOTIDE SEQUENCE</scope>
    <source>
        <strain evidence="2">Rsan-2018</strain>
        <tissue evidence="2">Larvae</tissue>
    </source>
</reference>
<name>A0A9D4SW96_RHISA</name>
<dbReference type="AlphaFoldDB" id="A0A9D4SW96"/>
<organism evidence="2 3">
    <name type="scientific">Rhipicephalus sanguineus</name>
    <name type="common">Brown dog tick</name>
    <name type="synonym">Ixodes sanguineus</name>
    <dbReference type="NCBI Taxonomy" id="34632"/>
    <lineage>
        <taxon>Eukaryota</taxon>
        <taxon>Metazoa</taxon>
        <taxon>Ecdysozoa</taxon>
        <taxon>Arthropoda</taxon>
        <taxon>Chelicerata</taxon>
        <taxon>Arachnida</taxon>
        <taxon>Acari</taxon>
        <taxon>Parasitiformes</taxon>
        <taxon>Ixodida</taxon>
        <taxon>Ixodoidea</taxon>
        <taxon>Ixodidae</taxon>
        <taxon>Rhipicephalinae</taxon>
        <taxon>Rhipicephalus</taxon>
        <taxon>Rhipicephalus</taxon>
    </lineage>
</organism>
<keyword evidence="1" id="KW-0472">Membrane</keyword>
<protein>
    <submittedName>
        <fullName evidence="2">Uncharacterized protein</fullName>
    </submittedName>
</protein>
<dbReference type="Proteomes" id="UP000821837">
    <property type="component" value="Unassembled WGS sequence"/>
</dbReference>
<keyword evidence="3" id="KW-1185">Reference proteome</keyword>
<gene>
    <name evidence="2" type="ORF">HPB52_008439</name>
</gene>
<evidence type="ECO:0000313" key="3">
    <source>
        <dbReference type="Proteomes" id="UP000821837"/>
    </source>
</evidence>
<feature type="transmembrane region" description="Helical" evidence="1">
    <location>
        <begin position="6"/>
        <end position="27"/>
    </location>
</feature>